<organism evidence="1 2">
    <name type="scientific">Methylomonas subterranea</name>
    <dbReference type="NCBI Taxonomy" id="2952225"/>
    <lineage>
        <taxon>Bacteria</taxon>
        <taxon>Pseudomonadati</taxon>
        <taxon>Pseudomonadota</taxon>
        <taxon>Gammaproteobacteria</taxon>
        <taxon>Methylococcales</taxon>
        <taxon>Methylococcaceae</taxon>
        <taxon>Methylomonas</taxon>
    </lineage>
</organism>
<dbReference type="RefSeq" id="WP_256601252.1">
    <property type="nucleotide sequence ID" value="NZ_JANIBJ010000007.1"/>
</dbReference>
<evidence type="ECO:0000313" key="1">
    <source>
        <dbReference type="EMBL" id="MCQ8103546.1"/>
    </source>
</evidence>
<evidence type="ECO:0000313" key="2">
    <source>
        <dbReference type="Proteomes" id="UP001524499"/>
    </source>
</evidence>
<gene>
    <name evidence="1" type="ORF">NP590_05460</name>
</gene>
<keyword evidence="2" id="KW-1185">Reference proteome</keyword>
<name>A0ABT1TE62_9GAMM</name>
<protein>
    <submittedName>
        <fullName evidence="1">Uncharacterized protein</fullName>
    </submittedName>
</protein>
<dbReference type="Proteomes" id="UP001524499">
    <property type="component" value="Unassembled WGS sequence"/>
</dbReference>
<proteinExistence type="predicted"/>
<sequence length="163" mass="18082">MNKHTHHKPLPGVSAETLARANAARIAFGHAPHSEKDPQKPFTWPIAAIPILTRAELNMMVGVIGDCHGFKTPEEKAPAHMTAVLIGSLLDGFAILAKADRFDKAWHQLALLERILQCATETFEIVKAQPDSAAEEKRFFMRRAGFRIDLAGQLLSQLRELLK</sequence>
<accession>A0ABT1TE62</accession>
<reference evidence="1 2" key="1">
    <citation type="submission" date="2022-07" db="EMBL/GenBank/DDBJ databases">
        <title>Methylomonas rivi sp. nov., Methylomonas rosea sp. nov., Methylomonas aureus sp. nov. and Methylomonas subterranea sp. nov., four novel methanotrophs isolated from a freshwater creek and the deep terrestrial subsurface.</title>
        <authorList>
            <person name="Abin C."/>
            <person name="Sankaranarayanan K."/>
            <person name="Garner C."/>
            <person name="Sindelar R."/>
            <person name="Kotary K."/>
            <person name="Garner R."/>
            <person name="Barclay S."/>
            <person name="Lawson P."/>
            <person name="Krumholz L."/>
        </authorList>
    </citation>
    <scope>NUCLEOTIDE SEQUENCE [LARGE SCALE GENOMIC DNA]</scope>
    <source>
        <strain evidence="1 2">SURF-2</strain>
    </source>
</reference>
<comment type="caution">
    <text evidence="1">The sequence shown here is derived from an EMBL/GenBank/DDBJ whole genome shotgun (WGS) entry which is preliminary data.</text>
</comment>
<dbReference type="EMBL" id="JANIBJ010000007">
    <property type="protein sequence ID" value="MCQ8103546.1"/>
    <property type="molecule type" value="Genomic_DNA"/>
</dbReference>